<sequence>MNVLDYATRVEEEGLRLFERLEHETENRELKEIFGLLAATKREHRESLETMKQQINPADAESTMVDRARDVKSCFQTLFESSDTMHELRKDLDGFWHIVKAEEEAIRLYEGMAAAETQPNARLLLQKIADDERKHLEVIENIYDFVEAPHTYLEWGEFSNLHGL</sequence>
<dbReference type="Gene3D" id="1.20.1260.10">
    <property type="match status" value="1"/>
</dbReference>
<organism evidence="2 3">
    <name type="scientific">Geobacter argillaceus</name>
    <dbReference type="NCBI Taxonomy" id="345631"/>
    <lineage>
        <taxon>Bacteria</taxon>
        <taxon>Pseudomonadati</taxon>
        <taxon>Thermodesulfobacteriota</taxon>
        <taxon>Desulfuromonadia</taxon>
        <taxon>Geobacterales</taxon>
        <taxon>Geobacteraceae</taxon>
        <taxon>Geobacter</taxon>
    </lineage>
</organism>
<feature type="domain" description="Rubrerythrin diiron-binding" evidence="1">
    <location>
        <begin position="2"/>
        <end position="141"/>
    </location>
</feature>
<dbReference type="GO" id="GO:0046872">
    <property type="term" value="F:metal ion binding"/>
    <property type="evidence" value="ECO:0007669"/>
    <property type="project" value="InterPro"/>
</dbReference>
<gene>
    <name evidence="2" type="ORF">JN12_02495</name>
</gene>
<comment type="caution">
    <text evidence="2">The sequence shown here is derived from an EMBL/GenBank/DDBJ whole genome shotgun (WGS) entry which is preliminary data.</text>
</comment>
<dbReference type="Proteomes" id="UP000319449">
    <property type="component" value="Unassembled WGS sequence"/>
</dbReference>
<protein>
    <submittedName>
        <fullName evidence="2">Rubrerythrin</fullName>
    </submittedName>
</protein>
<dbReference type="EMBL" id="VLLN01000015">
    <property type="protein sequence ID" value="TWJ18675.1"/>
    <property type="molecule type" value="Genomic_DNA"/>
</dbReference>
<dbReference type="AlphaFoldDB" id="A0A562VLC7"/>
<dbReference type="Pfam" id="PF02915">
    <property type="entry name" value="Rubrerythrin"/>
    <property type="match status" value="1"/>
</dbReference>
<evidence type="ECO:0000259" key="1">
    <source>
        <dbReference type="Pfam" id="PF02915"/>
    </source>
</evidence>
<accession>A0A562VLC7</accession>
<dbReference type="RefSeq" id="WP_170241913.1">
    <property type="nucleotide sequence ID" value="NZ_VLLN01000015.1"/>
</dbReference>
<dbReference type="SUPFAM" id="SSF47240">
    <property type="entry name" value="Ferritin-like"/>
    <property type="match status" value="1"/>
</dbReference>
<name>A0A562VLC7_9BACT</name>
<reference evidence="2 3" key="1">
    <citation type="submission" date="2019-07" db="EMBL/GenBank/DDBJ databases">
        <title>Genomic Encyclopedia of Archaeal and Bacterial Type Strains, Phase II (KMG-II): from individual species to whole genera.</title>
        <authorList>
            <person name="Goeker M."/>
        </authorList>
    </citation>
    <scope>NUCLEOTIDE SEQUENCE [LARGE SCALE GENOMIC DNA]</scope>
    <source>
        <strain evidence="2 3">ATCC BAA-1139</strain>
    </source>
</reference>
<dbReference type="InterPro" id="IPR012347">
    <property type="entry name" value="Ferritin-like"/>
</dbReference>
<dbReference type="InterPro" id="IPR003251">
    <property type="entry name" value="Rr_diiron-bd_dom"/>
</dbReference>
<keyword evidence="3" id="KW-1185">Reference proteome</keyword>
<dbReference type="CDD" id="cd01045">
    <property type="entry name" value="Ferritin_like_AB"/>
    <property type="match status" value="1"/>
</dbReference>
<dbReference type="GO" id="GO:0016491">
    <property type="term" value="F:oxidoreductase activity"/>
    <property type="evidence" value="ECO:0007669"/>
    <property type="project" value="InterPro"/>
</dbReference>
<dbReference type="PANTHER" id="PTHR33531:SF7">
    <property type="entry name" value="HYPOTHETICAL MEMBRANE PROTEIN, CONSERVED"/>
    <property type="match status" value="1"/>
</dbReference>
<proteinExistence type="predicted"/>
<dbReference type="InterPro" id="IPR009078">
    <property type="entry name" value="Ferritin-like_SF"/>
</dbReference>
<evidence type="ECO:0000313" key="3">
    <source>
        <dbReference type="Proteomes" id="UP000319449"/>
    </source>
</evidence>
<dbReference type="PANTHER" id="PTHR33531">
    <property type="entry name" value="RUBRERYTHRIN SUBFAMILY"/>
    <property type="match status" value="1"/>
</dbReference>
<dbReference type="Gene3D" id="1.20.5.420">
    <property type="entry name" value="Immunoglobulin FC, subunit C"/>
    <property type="match status" value="1"/>
</dbReference>
<evidence type="ECO:0000313" key="2">
    <source>
        <dbReference type="EMBL" id="TWJ18675.1"/>
    </source>
</evidence>